<keyword evidence="3" id="KW-1185">Reference proteome</keyword>
<keyword evidence="1" id="KW-0732">Signal</keyword>
<dbReference type="RefSeq" id="WP_196988039.1">
    <property type="nucleotide sequence ID" value="NZ_JADWYS010000001.1"/>
</dbReference>
<dbReference type="AlphaFoldDB" id="A0A931H7T6"/>
<evidence type="ECO:0000313" key="2">
    <source>
        <dbReference type="EMBL" id="MBG9390291.1"/>
    </source>
</evidence>
<feature type="chain" id="PRO_5037091174" evidence="1">
    <location>
        <begin position="24"/>
        <end position="135"/>
    </location>
</feature>
<feature type="signal peptide" evidence="1">
    <location>
        <begin position="1"/>
        <end position="23"/>
    </location>
</feature>
<accession>A0A931H7T6</accession>
<proteinExistence type="predicted"/>
<dbReference type="EMBL" id="JADWYS010000001">
    <property type="protein sequence ID" value="MBG9390291.1"/>
    <property type="molecule type" value="Genomic_DNA"/>
</dbReference>
<comment type="caution">
    <text evidence="2">The sequence shown here is derived from an EMBL/GenBank/DDBJ whole genome shotgun (WGS) entry which is preliminary data.</text>
</comment>
<organism evidence="2 3">
    <name type="scientific">Caenimonas aquaedulcis</name>
    <dbReference type="NCBI Taxonomy" id="2793270"/>
    <lineage>
        <taxon>Bacteria</taxon>
        <taxon>Pseudomonadati</taxon>
        <taxon>Pseudomonadota</taxon>
        <taxon>Betaproteobacteria</taxon>
        <taxon>Burkholderiales</taxon>
        <taxon>Comamonadaceae</taxon>
        <taxon>Caenimonas</taxon>
    </lineage>
</organism>
<dbReference type="Proteomes" id="UP000651050">
    <property type="component" value="Unassembled WGS sequence"/>
</dbReference>
<protein>
    <submittedName>
        <fullName evidence="2">Uncharacterized protein</fullName>
    </submittedName>
</protein>
<evidence type="ECO:0000313" key="3">
    <source>
        <dbReference type="Proteomes" id="UP000651050"/>
    </source>
</evidence>
<name>A0A931H7T6_9BURK</name>
<sequence length="135" mass="14831">MKRSVQSKLLAAVLALASIGATAAASAGTTVYFAPGSSNYAPPPPVVQLAPQPLYVQHREIAVGEPYPGRYDPYRRDRGDRCGAARWNPQVRYLPGNLARHHGKVYAATRISARVYNVNSPPEVTPQYWVRVRCN</sequence>
<evidence type="ECO:0000256" key="1">
    <source>
        <dbReference type="SAM" id="SignalP"/>
    </source>
</evidence>
<gene>
    <name evidence="2" type="ORF">I5803_19830</name>
</gene>
<reference evidence="2" key="1">
    <citation type="submission" date="2020-11" db="EMBL/GenBank/DDBJ databases">
        <title>Bacterial whole genome sequence for Caenimonas sp. DR4.4.</title>
        <authorList>
            <person name="Le V."/>
            <person name="Ko S.-R."/>
            <person name="Ahn C.-Y."/>
            <person name="Oh H.-M."/>
        </authorList>
    </citation>
    <scope>NUCLEOTIDE SEQUENCE</scope>
    <source>
        <strain evidence="2">DR4.4</strain>
    </source>
</reference>